<keyword evidence="4" id="KW-0804">Transcription</keyword>
<dbReference type="InterPro" id="IPR013249">
    <property type="entry name" value="RNA_pol_sigma70_r4_t2"/>
</dbReference>
<dbReference type="GO" id="GO:0016987">
    <property type="term" value="F:sigma factor activity"/>
    <property type="evidence" value="ECO:0007669"/>
    <property type="project" value="UniProtKB-KW"/>
</dbReference>
<sequence>MIKEQNVSTFLDAYNKYSSAIYLHCFFRVFSKERAEELEQETFMKTWQYLLDGKEIKTIRPFLYRVAYNLIVDESRKKKSVSLDALLEDSKITEPSYEDYDSIERSALFKDVINKLLGFNKEEKSIITMRYVDDLEPHAIAEVLGTSPSNISVRLHRILAKLKKEF</sequence>
<evidence type="ECO:0000313" key="7">
    <source>
        <dbReference type="EMBL" id="OGF83002.1"/>
    </source>
</evidence>
<keyword evidence="2" id="KW-0805">Transcription regulation</keyword>
<evidence type="ECO:0008006" key="9">
    <source>
        <dbReference type="Google" id="ProtNLM"/>
    </source>
</evidence>
<organism evidence="7 8">
    <name type="scientific">Candidatus Giovannonibacteria bacterium RIFCSPLOWO2_01_FULL_46_13</name>
    <dbReference type="NCBI Taxonomy" id="1798352"/>
    <lineage>
        <taxon>Bacteria</taxon>
        <taxon>Candidatus Giovannoniibacteriota</taxon>
    </lineage>
</organism>
<evidence type="ECO:0000256" key="1">
    <source>
        <dbReference type="ARBA" id="ARBA00010641"/>
    </source>
</evidence>
<dbReference type="InterPro" id="IPR039425">
    <property type="entry name" value="RNA_pol_sigma-70-like"/>
</dbReference>
<dbReference type="AlphaFoldDB" id="A0A1F5X517"/>
<dbReference type="PANTHER" id="PTHR43133">
    <property type="entry name" value="RNA POLYMERASE ECF-TYPE SIGMA FACTO"/>
    <property type="match status" value="1"/>
</dbReference>
<gene>
    <name evidence="7" type="ORF">A3B18_02260</name>
</gene>
<dbReference type="SUPFAM" id="SSF88946">
    <property type="entry name" value="Sigma2 domain of RNA polymerase sigma factors"/>
    <property type="match status" value="1"/>
</dbReference>
<protein>
    <recommendedName>
        <fullName evidence="9">RNA polymerase sigma factor</fullName>
    </recommendedName>
</protein>
<dbReference type="Pfam" id="PF08281">
    <property type="entry name" value="Sigma70_r4_2"/>
    <property type="match status" value="1"/>
</dbReference>
<evidence type="ECO:0000313" key="8">
    <source>
        <dbReference type="Proteomes" id="UP000178684"/>
    </source>
</evidence>
<dbReference type="Pfam" id="PF04542">
    <property type="entry name" value="Sigma70_r2"/>
    <property type="match status" value="1"/>
</dbReference>
<accession>A0A1F5X517</accession>
<dbReference type="InterPro" id="IPR013325">
    <property type="entry name" value="RNA_pol_sigma_r2"/>
</dbReference>
<feature type="domain" description="RNA polymerase sigma-70 region 2" evidence="5">
    <location>
        <begin position="14"/>
        <end position="79"/>
    </location>
</feature>
<dbReference type="InterPro" id="IPR014284">
    <property type="entry name" value="RNA_pol_sigma-70_dom"/>
</dbReference>
<keyword evidence="3" id="KW-0731">Sigma factor</keyword>
<dbReference type="PANTHER" id="PTHR43133:SF60">
    <property type="entry name" value="RNA POLYMERASE SIGMA FACTOR SIGV"/>
    <property type="match status" value="1"/>
</dbReference>
<dbReference type="Gene3D" id="1.10.10.10">
    <property type="entry name" value="Winged helix-like DNA-binding domain superfamily/Winged helix DNA-binding domain"/>
    <property type="match status" value="1"/>
</dbReference>
<dbReference type="Proteomes" id="UP000178684">
    <property type="component" value="Unassembled WGS sequence"/>
</dbReference>
<dbReference type="CDD" id="cd06171">
    <property type="entry name" value="Sigma70_r4"/>
    <property type="match status" value="1"/>
</dbReference>
<proteinExistence type="inferred from homology"/>
<dbReference type="InterPro" id="IPR036388">
    <property type="entry name" value="WH-like_DNA-bd_sf"/>
</dbReference>
<dbReference type="Gene3D" id="1.10.1740.10">
    <property type="match status" value="1"/>
</dbReference>
<dbReference type="InterPro" id="IPR013324">
    <property type="entry name" value="RNA_pol_sigma_r3/r4-like"/>
</dbReference>
<evidence type="ECO:0000256" key="3">
    <source>
        <dbReference type="ARBA" id="ARBA00023082"/>
    </source>
</evidence>
<feature type="domain" description="RNA polymerase sigma factor 70 region 4 type 2" evidence="6">
    <location>
        <begin position="121"/>
        <end position="162"/>
    </location>
</feature>
<reference evidence="7 8" key="1">
    <citation type="journal article" date="2016" name="Nat. Commun.">
        <title>Thousands of microbial genomes shed light on interconnected biogeochemical processes in an aquifer system.</title>
        <authorList>
            <person name="Anantharaman K."/>
            <person name="Brown C.T."/>
            <person name="Hug L.A."/>
            <person name="Sharon I."/>
            <person name="Castelle C.J."/>
            <person name="Probst A.J."/>
            <person name="Thomas B.C."/>
            <person name="Singh A."/>
            <person name="Wilkins M.J."/>
            <person name="Karaoz U."/>
            <person name="Brodie E.L."/>
            <person name="Williams K.H."/>
            <person name="Hubbard S.S."/>
            <person name="Banfield J.F."/>
        </authorList>
    </citation>
    <scope>NUCLEOTIDE SEQUENCE [LARGE SCALE GENOMIC DNA]</scope>
</reference>
<name>A0A1F5X517_9BACT</name>
<comment type="similarity">
    <text evidence="1">Belongs to the sigma-70 factor family. ECF subfamily.</text>
</comment>
<evidence type="ECO:0000256" key="2">
    <source>
        <dbReference type="ARBA" id="ARBA00023015"/>
    </source>
</evidence>
<dbReference type="GO" id="GO:0006352">
    <property type="term" value="P:DNA-templated transcription initiation"/>
    <property type="evidence" value="ECO:0007669"/>
    <property type="project" value="InterPro"/>
</dbReference>
<dbReference type="EMBL" id="MFIE01000007">
    <property type="protein sequence ID" value="OGF83002.1"/>
    <property type="molecule type" value="Genomic_DNA"/>
</dbReference>
<dbReference type="SUPFAM" id="SSF88659">
    <property type="entry name" value="Sigma3 and sigma4 domains of RNA polymerase sigma factors"/>
    <property type="match status" value="1"/>
</dbReference>
<dbReference type="NCBIfam" id="TIGR02937">
    <property type="entry name" value="sigma70-ECF"/>
    <property type="match status" value="1"/>
</dbReference>
<evidence type="ECO:0000259" key="6">
    <source>
        <dbReference type="Pfam" id="PF08281"/>
    </source>
</evidence>
<evidence type="ECO:0000256" key="4">
    <source>
        <dbReference type="ARBA" id="ARBA00023163"/>
    </source>
</evidence>
<dbReference type="GO" id="GO:0003677">
    <property type="term" value="F:DNA binding"/>
    <property type="evidence" value="ECO:0007669"/>
    <property type="project" value="InterPro"/>
</dbReference>
<dbReference type="InterPro" id="IPR007627">
    <property type="entry name" value="RNA_pol_sigma70_r2"/>
</dbReference>
<comment type="caution">
    <text evidence="7">The sequence shown here is derived from an EMBL/GenBank/DDBJ whole genome shotgun (WGS) entry which is preliminary data.</text>
</comment>
<evidence type="ECO:0000259" key="5">
    <source>
        <dbReference type="Pfam" id="PF04542"/>
    </source>
</evidence>